<gene>
    <name evidence="2" type="ORF">AMTR_s00078p00160030</name>
</gene>
<evidence type="ECO:0008006" key="4">
    <source>
        <dbReference type="Google" id="ProtNLM"/>
    </source>
</evidence>
<dbReference type="Gramene" id="ERN03864">
    <property type="protein sequence ID" value="ERN03864"/>
    <property type="gene ID" value="AMTR_s00078p00160030"/>
</dbReference>
<dbReference type="HOGENOM" id="CLU_154155_0_0_1"/>
<dbReference type="eggNOG" id="ENOG502S479">
    <property type="taxonomic scope" value="Eukaryota"/>
</dbReference>
<dbReference type="STRING" id="13333.W1P861"/>
<dbReference type="EMBL" id="KI394330">
    <property type="protein sequence ID" value="ERN03864.1"/>
    <property type="molecule type" value="Genomic_DNA"/>
</dbReference>
<organism evidence="2 3">
    <name type="scientific">Amborella trichopoda</name>
    <dbReference type="NCBI Taxonomy" id="13333"/>
    <lineage>
        <taxon>Eukaryota</taxon>
        <taxon>Viridiplantae</taxon>
        <taxon>Streptophyta</taxon>
        <taxon>Embryophyta</taxon>
        <taxon>Tracheophyta</taxon>
        <taxon>Spermatophyta</taxon>
        <taxon>Magnoliopsida</taxon>
        <taxon>Amborellales</taxon>
        <taxon>Amborellaceae</taxon>
        <taxon>Amborella</taxon>
    </lineage>
</organism>
<keyword evidence="1" id="KW-0812">Transmembrane</keyword>
<dbReference type="PANTHER" id="PTHR33237">
    <property type="entry name" value="F2P16.13 PROTEIN-RELATED"/>
    <property type="match status" value="1"/>
</dbReference>
<keyword evidence="1" id="KW-1133">Transmembrane helix</keyword>
<sequence length="132" mass="14698">MAAWLHSVHHTLSSSNKGAIIALASLALCALTISLCTFHARRKRKLKARTHFSISNPILPFDTRHQILAKWRLRRLQNAGTHEELGRSSENCLWQKGIIMGEKCQPPDFSGVIMYDVAGKLVDPGTPRVMGL</sequence>
<feature type="transmembrane region" description="Helical" evidence="1">
    <location>
        <begin position="20"/>
        <end position="40"/>
    </location>
</feature>
<proteinExistence type="predicted"/>
<name>W1P861_AMBTC</name>
<protein>
    <recommendedName>
        <fullName evidence="4">Transmembrane protein</fullName>
    </recommendedName>
</protein>
<reference evidence="3" key="1">
    <citation type="journal article" date="2013" name="Science">
        <title>The Amborella genome and the evolution of flowering plants.</title>
        <authorList>
            <consortium name="Amborella Genome Project"/>
        </authorList>
    </citation>
    <scope>NUCLEOTIDE SEQUENCE [LARGE SCALE GENOMIC DNA]</scope>
</reference>
<keyword evidence="1" id="KW-0472">Membrane</keyword>
<evidence type="ECO:0000313" key="2">
    <source>
        <dbReference type="EMBL" id="ERN03864.1"/>
    </source>
</evidence>
<dbReference type="Proteomes" id="UP000017836">
    <property type="component" value="Unassembled WGS sequence"/>
</dbReference>
<evidence type="ECO:0000313" key="3">
    <source>
        <dbReference type="Proteomes" id="UP000017836"/>
    </source>
</evidence>
<dbReference type="AlphaFoldDB" id="W1P861"/>
<dbReference type="PANTHER" id="PTHR33237:SF31">
    <property type="entry name" value="F2P16.13 PROTEIN"/>
    <property type="match status" value="1"/>
</dbReference>
<evidence type="ECO:0000256" key="1">
    <source>
        <dbReference type="SAM" id="Phobius"/>
    </source>
</evidence>
<keyword evidence="3" id="KW-1185">Reference proteome</keyword>
<accession>W1P861</accession>